<proteinExistence type="predicted"/>
<reference evidence="2 3" key="1">
    <citation type="submission" date="2023-02" db="EMBL/GenBank/DDBJ databases">
        <title>LHISI_Scaffold_Assembly.</title>
        <authorList>
            <person name="Stuart O.P."/>
            <person name="Cleave R."/>
            <person name="Magrath M.J.L."/>
            <person name="Mikheyev A.S."/>
        </authorList>
    </citation>
    <scope>NUCLEOTIDE SEQUENCE [LARGE SCALE GENOMIC DNA]</scope>
    <source>
        <strain evidence="2">Daus_M_001</strain>
        <tissue evidence="2">Leg muscle</tissue>
    </source>
</reference>
<feature type="compositionally biased region" description="Acidic residues" evidence="1">
    <location>
        <begin position="440"/>
        <end position="462"/>
    </location>
</feature>
<feature type="compositionally biased region" description="Basic and acidic residues" evidence="1">
    <location>
        <begin position="418"/>
        <end position="439"/>
    </location>
</feature>
<dbReference type="Proteomes" id="UP001159363">
    <property type="component" value="Chromosome 7"/>
</dbReference>
<gene>
    <name evidence="2" type="ORF">PR048_022471</name>
</gene>
<keyword evidence="3" id="KW-1185">Reference proteome</keyword>
<feature type="compositionally biased region" description="Basic and acidic residues" evidence="1">
    <location>
        <begin position="9"/>
        <end position="25"/>
    </location>
</feature>
<feature type="region of interest" description="Disordered" evidence="1">
    <location>
        <begin position="1"/>
        <end position="36"/>
    </location>
</feature>
<comment type="caution">
    <text evidence="2">The sequence shown here is derived from an EMBL/GenBank/DDBJ whole genome shotgun (WGS) entry which is preliminary data.</text>
</comment>
<sequence>MRVIGVSMDQRRNERRGKREIPEKKNPHRRAASSATIPTCENLGVNRPGIEPGAAVAERLACPPPTKANRARSPAGSLPDFRMWGWCRTMSLCRRVFSGFSLFPPLPLPFRRCSMLTSFQPTSALETSLNTLNKQERGRSVSSHCRPRHPHTSPTAVSASDRGDTSPLLQLAADCRPPVDITQRRPLVDNTYAQLAYTWVKTWRQYHPRQEPREERVRPYASDFESEDRLFFFCICDVFGHSRTNDSYGSAINFFSCYAFGIFNGAIEHFGRGTCNTISDITYILVPASTSPTGPSESLPEPPRRYQSCFCEKIFSECCHARQHERMACMKSPFRAIRHYDNGHMEIYKDSPTGSQHVMSIPPATSMGTVSADDYDETVNANDGQSTAQSVCAECTLARHSHEVDKLQNKRSSALNTDSDHKSPTKESKLGIDDKGGSEDDHEDSIDDNDYGECVDSEDDDDSFEVSTCYTNAFPSKSDAKKAGDAWNIDYMLPEDANEFVDRFGILIAMKRRGAYSDMEEVVSVITALKA</sequence>
<feature type="region of interest" description="Disordered" evidence="1">
    <location>
        <begin position="135"/>
        <end position="163"/>
    </location>
</feature>
<accession>A0ABQ9H138</accession>
<organism evidence="2 3">
    <name type="scientific">Dryococelus australis</name>
    <dbReference type="NCBI Taxonomy" id="614101"/>
    <lineage>
        <taxon>Eukaryota</taxon>
        <taxon>Metazoa</taxon>
        <taxon>Ecdysozoa</taxon>
        <taxon>Arthropoda</taxon>
        <taxon>Hexapoda</taxon>
        <taxon>Insecta</taxon>
        <taxon>Pterygota</taxon>
        <taxon>Neoptera</taxon>
        <taxon>Polyneoptera</taxon>
        <taxon>Phasmatodea</taxon>
        <taxon>Verophasmatodea</taxon>
        <taxon>Anareolatae</taxon>
        <taxon>Phasmatidae</taxon>
        <taxon>Eurycanthinae</taxon>
        <taxon>Dryococelus</taxon>
    </lineage>
</organism>
<feature type="region of interest" description="Disordered" evidence="1">
    <location>
        <begin position="403"/>
        <end position="462"/>
    </location>
</feature>
<protein>
    <submittedName>
        <fullName evidence="2">Uncharacterized protein</fullName>
    </submittedName>
</protein>
<evidence type="ECO:0000313" key="2">
    <source>
        <dbReference type="EMBL" id="KAJ8878008.1"/>
    </source>
</evidence>
<dbReference type="EMBL" id="JARBHB010000008">
    <property type="protein sequence ID" value="KAJ8878008.1"/>
    <property type="molecule type" value="Genomic_DNA"/>
</dbReference>
<name>A0ABQ9H138_9NEOP</name>
<evidence type="ECO:0000313" key="3">
    <source>
        <dbReference type="Proteomes" id="UP001159363"/>
    </source>
</evidence>
<evidence type="ECO:0000256" key="1">
    <source>
        <dbReference type="SAM" id="MobiDB-lite"/>
    </source>
</evidence>